<organism evidence="2">
    <name type="scientific">uncultured organism</name>
    <dbReference type="NCBI Taxonomy" id="155900"/>
    <lineage>
        <taxon>unclassified sequences</taxon>
        <taxon>environmental samples</taxon>
    </lineage>
</organism>
<keyword evidence="1" id="KW-1133">Transmembrane helix</keyword>
<evidence type="ECO:0000313" key="2">
    <source>
        <dbReference type="EMBL" id="QEA06458.1"/>
    </source>
</evidence>
<keyword evidence="1" id="KW-0472">Membrane</keyword>
<dbReference type="AlphaFoldDB" id="A0A5B8RF26"/>
<name>A0A5B8RF26_9ZZZZ</name>
<reference evidence="2" key="1">
    <citation type="submission" date="2019-06" db="EMBL/GenBank/DDBJ databases">
        <authorList>
            <person name="Murdoch R.W."/>
            <person name="Fathepure B."/>
        </authorList>
    </citation>
    <scope>NUCLEOTIDE SEQUENCE</scope>
</reference>
<feature type="transmembrane region" description="Helical" evidence="1">
    <location>
        <begin position="58"/>
        <end position="81"/>
    </location>
</feature>
<sequence length="89" mass="9713">MPNLTYAQRLILLIYALAAVSLVLWPPFYYDMGDRLINAGHAFLLEPPAFRRQITAMVAYRTLAVYISGLTLAAGAAVLAAGNREKGDT</sequence>
<protein>
    <submittedName>
        <fullName evidence="2">Uncharacterized protein</fullName>
    </submittedName>
</protein>
<dbReference type="EMBL" id="MN079144">
    <property type="protein sequence ID" value="QEA06458.1"/>
    <property type="molecule type" value="Genomic_DNA"/>
</dbReference>
<keyword evidence="1" id="KW-0812">Transmembrane</keyword>
<feature type="transmembrane region" description="Helical" evidence="1">
    <location>
        <begin position="6"/>
        <end position="25"/>
    </location>
</feature>
<gene>
    <name evidence="2" type="ORF">KBTEX_02796</name>
</gene>
<proteinExistence type="predicted"/>
<accession>A0A5B8RF26</accession>
<evidence type="ECO:0000256" key="1">
    <source>
        <dbReference type="SAM" id="Phobius"/>
    </source>
</evidence>